<proteinExistence type="predicted"/>
<evidence type="ECO:0000259" key="4">
    <source>
        <dbReference type="Pfam" id="PF05670"/>
    </source>
</evidence>
<dbReference type="Pfam" id="PF05670">
    <property type="entry name" value="NFACT-R_1"/>
    <property type="match status" value="1"/>
</dbReference>
<evidence type="ECO:0000256" key="2">
    <source>
        <dbReference type="SAM" id="MobiDB-lite"/>
    </source>
</evidence>
<dbReference type="EMBL" id="JALLBG020000135">
    <property type="protein sequence ID" value="KAL3762476.1"/>
    <property type="molecule type" value="Genomic_DNA"/>
</dbReference>
<keyword evidence="6" id="KW-1185">Reference proteome</keyword>
<evidence type="ECO:0000256" key="3">
    <source>
        <dbReference type="SAM" id="SignalP"/>
    </source>
</evidence>
<sequence length="411" mass="46810">MNKYYLACSLFFAMASLTKVTATSSVIVHLQRRIGIAAYSSVAWNNDTRQRHNNIHYLRLRPSSVPLISATTTNNVRLQHPSNSRSHFSSQIFMTVDDDNFAENRTTPTTVNIPLLKKEIMRLTLRTHKKIDKASTRIRGAEEQYNKLRLAIDACSSDDGVDEKLMQQLEQAPNVEQYKQELKDLQDRLQKLNWLEVKFNMPPLKSKKELSVDELEKTVPNEGGQIIQYILDLEISDDYESQKQKKIEMDANYRRAKKEKSMQLKEQNSQKPKQGGRLPYRRYYSEQQTEIRVGKQATDNDMLSLSPEHRSGSHWWYHASGCSGSHVVLCTDASSPSEEDVLDAASLAALKSKCIGQSVIKVSMTRARNVSKPPGSKPGLVQLNGDIRTITLRKSEVEKRCLRLEQTVVVN</sequence>
<comment type="caution">
    <text evidence="5">The sequence shown here is derived from an EMBL/GenBank/DDBJ whole genome shotgun (WGS) entry which is preliminary data.</text>
</comment>
<reference evidence="5 6" key="1">
    <citation type="submission" date="2024-10" db="EMBL/GenBank/DDBJ databases">
        <title>Updated reference genomes for cyclostephanoid diatoms.</title>
        <authorList>
            <person name="Roberts W.R."/>
            <person name="Alverson A.J."/>
        </authorList>
    </citation>
    <scope>NUCLEOTIDE SEQUENCE [LARGE SCALE GENOMIC DNA]</scope>
    <source>
        <strain evidence="5 6">AJA232-27</strain>
    </source>
</reference>
<evidence type="ECO:0000313" key="5">
    <source>
        <dbReference type="EMBL" id="KAL3762476.1"/>
    </source>
</evidence>
<evidence type="ECO:0000256" key="1">
    <source>
        <dbReference type="SAM" id="Coils"/>
    </source>
</evidence>
<feature type="compositionally biased region" description="Basic and acidic residues" evidence="2">
    <location>
        <begin position="254"/>
        <end position="263"/>
    </location>
</feature>
<dbReference type="InterPro" id="IPR008532">
    <property type="entry name" value="NFACT_RNA-bd"/>
</dbReference>
<accession>A0ABD3MI39</accession>
<organism evidence="5 6">
    <name type="scientific">Discostella pseudostelligera</name>
    <dbReference type="NCBI Taxonomy" id="259834"/>
    <lineage>
        <taxon>Eukaryota</taxon>
        <taxon>Sar</taxon>
        <taxon>Stramenopiles</taxon>
        <taxon>Ochrophyta</taxon>
        <taxon>Bacillariophyta</taxon>
        <taxon>Coscinodiscophyceae</taxon>
        <taxon>Thalassiosirophycidae</taxon>
        <taxon>Stephanodiscales</taxon>
        <taxon>Stephanodiscaceae</taxon>
        <taxon>Discostella</taxon>
    </lineage>
</organism>
<keyword evidence="1" id="KW-0175">Coiled coil</keyword>
<name>A0ABD3MI39_9STRA</name>
<protein>
    <recommendedName>
        <fullName evidence="4">NFACT RNA-binding domain-containing protein</fullName>
    </recommendedName>
</protein>
<feature type="domain" description="NFACT RNA-binding" evidence="4">
    <location>
        <begin position="282"/>
        <end position="375"/>
    </location>
</feature>
<feature type="signal peptide" evidence="3">
    <location>
        <begin position="1"/>
        <end position="22"/>
    </location>
</feature>
<feature type="region of interest" description="Disordered" evidence="2">
    <location>
        <begin position="254"/>
        <end position="279"/>
    </location>
</feature>
<feature type="chain" id="PRO_5044812663" description="NFACT RNA-binding domain-containing protein" evidence="3">
    <location>
        <begin position="23"/>
        <end position="411"/>
    </location>
</feature>
<feature type="coiled-coil region" evidence="1">
    <location>
        <begin position="131"/>
        <end position="195"/>
    </location>
</feature>
<dbReference type="AlphaFoldDB" id="A0ABD3MI39"/>
<keyword evidence="3" id="KW-0732">Signal</keyword>
<dbReference type="Proteomes" id="UP001530293">
    <property type="component" value="Unassembled WGS sequence"/>
</dbReference>
<gene>
    <name evidence="5" type="ORF">ACHAWU_008179</name>
</gene>
<evidence type="ECO:0000313" key="6">
    <source>
        <dbReference type="Proteomes" id="UP001530293"/>
    </source>
</evidence>